<dbReference type="NCBIfam" id="TIGR00169">
    <property type="entry name" value="leuB"/>
    <property type="match status" value="1"/>
</dbReference>
<comment type="subunit">
    <text evidence="5 13 14">Homodimer.</text>
</comment>
<proteinExistence type="inferred from homology"/>
<evidence type="ECO:0000256" key="13">
    <source>
        <dbReference type="HAMAP-Rule" id="MF_01033"/>
    </source>
</evidence>
<evidence type="ECO:0000256" key="6">
    <source>
        <dbReference type="ARBA" id="ARBA00022430"/>
    </source>
</evidence>
<comment type="cofactor">
    <cofactor evidence="2">
        <name>Mn(2+)</name>
        <dbReference type="ChEBI" id="CHEBI:29035"/>
    </cofactor>
</comment>
<keyword evidence="9 13" id="KW-0460">Magnesium</keyword>
<evidence type="ECO:0000256" key="14">
    <source>
        <dbReference type="RuleBase" id="RU004445"/>
    </source>
</evidence>
<dbReference type="PANTHER" id="PTHR42979:SF1">
    <property type="entry name" value="3-ISOPROPYLMALATE DEHYDROGENASE"/>
    <property type="match status" value="1"/>
</dbReference>
<dbReference type="PANTHER" id="PTHR42979">
    <property type="entry name" value="3-ISOPROPYLMALATE DEHYDROGENASE"/>
    <property type="match status" value="1"/>
</dbReference>
<feature type="binding site" evidence="13">
    <location>
        <position position="139"/>
    </location>
    <ligand>
        <name>substrate</name>
    </ligand>
</feature>
<feature type="binding site" evidence="13">
    <location>
        <begin position="286"/>
        <end position="298"/>
    </location>
    <ligand>
        <name>NAD(+)</name>
        <dbReference type="ChEBI" id="CHEBI:57540"/>
    </ligand>
</feature>
<organism evidence="16 17">
    <name type="scientific">Vibrio marisflavi CECT 7928</name>
    <dbReference type="NCBI Taxonomy" id="634439"/>
    <lineage>
        <taxon>Bacteria</taxon>
        <taxon>Pseudomonadati</taxon>
        <taxon>Pseudomonadota</taxon>
        <taxon>Gammaproteobacteria</taxon>
        <taxon>Vibrionales</taxon>
        <taxon>Vibrionaceae</taxon>
        <taxon>Vibrio</taxon>
    </lineage>
</organism>
<keyword evidence="7 13" id="KW-0028">Amino-acid biosynthesis</keyword>
<dbReference type="PROSITE" id="PS00470">
    <property type="entry name" value="IDH_IMDH"/>
    <property type="match status" value="1"/>
</dbReference>
<keyword evidence="13" id="KW-0963">Cytoplasm</keyword>
<feature type="binding site" evidence="13">
    <location>
        <position position="100"/>
    </location>
    <ligand>
        <name>substrate</name>
    </ligand>
</feature>
<accession>A0ABN8E790</accession>
<protein>
    <recommendedName>
        <fullName evidence="13">3-isopropylmalate dehydrogenase</fullName>
        <ecNumber evidence="13">1.1.1.85</ecNumber>
    </recommendedName>
    <alternativeName>
        <fullName evidence="13">3-IPM-DH</fullName>
    </alternativeName>
    <alternativeName>
        <fullName evidence="13">Beta-IPM dehydrogenase</fullName>
        <shortName evidence="13">IMDH</shortName>
    </alternativeName>
</protein>
<feature type="binding site" evidence="13">
    <location>
        <begin position="79"/>
        <end position="92"/>
    </location>
    <ligand>
        <name>NAD(+)</name>
        <dbReference type="ChEBI" id="CHEBI:57540"/>
    </ligand>
</feature>
<keyword evidence="17" id="KW-1185">Reference proteome</keyword>
<feature type="binding site" evidence="13">
    <location>
        <position position="252"/>
    </location>
    <ligand>
        <name>Mg(2+)</name>
        <dbReference type="ChEBI" id="CHEBI:18420"/>
    </ligand>
</feature>
<dbReference type="InterPro" id="IPR019818">
    <property type="entry name" value="IsoCit/isopropylmalate_DH_CS"/>
</dbReference>
<feature type="site" description="Important for catalysis" evidence="13">
    <location>
        <position position="146"/>
    </location>
</feature>
<evidence type="ECO:0000256" key="1">
    <source>
        <dbReference type="ARBA" id="ARBA00000624"/>
    </source>
</evidence>
<dbReference type="InterPro" id="IPR004429">
    <property type="entry name" value="Isopropylmalate_DH"/>
</dbReference>
<keyword evidence="6 13" id="KW-0432">Leucine biosynthesis</keyword>
<keyword evidence="12 13" id="KW-0100">Branched-chain amino acid biosynthesis</keyword>
<feature type="binding site" evidence="13">
    <location>
        <position position="228"/>
    </location>
    <ligand>
        <name>substrate</name>
    </ligand>
</feature>
<dbReference type="Gene3D" id="3.40.718.10">
    <property type="entry name" value="Isopropylmalate Dehydrogenase"/>
    <property type="match status" value="1"/>
</dbReference>
<feature type="domain" description="Isopropylmalate dehydrogenase-like" evidence="15">
    <location>
        <begin position="7"/>
        <end position="356"/>
    </location>
</feature>
<reference evidence="16" key="1">
    <citation type="submission" date="2021-11" db="EMBL/GenBank/DDBJ databases">
        <authorList>
            <person name="Rodrigo-Torres L."/>
            <person name="Arahal R. D."/>
            <person name="Lucena T."/>
        </authorList>
    </citation>
    <scope>NUCLEOTIDE SEQUENCE</scope>
    <source>
        <strain evidence="16">CECT 7928</strain>
    </source>
</reference>
<dbReference type="RefSeq" id="WP_237363042.1">
    <property type="nucleotide sequence ID" value="NZ_CAKLDM010000002.1"/>
</dbReference>
<comment type="catalytic activity">
    <reaction evidence="1 13 14">
        <text>(2R,3S)-3-isopropylmalate + NAD(+) = 4-methyl-2-oxopentanoate + CO2 + NADH</text>
        <dbReference type="Rhea" id="RHEA:32271"/>
        <dbReference type="ChEBI" id="CHEBI:16526"/>
        <dbReference type="ChEBI" id="CHEBI:17865"/>
        <dbReference type="ChEBI" id="CHEBI:35121"/>
        <dbReference type="ChEBI" id="CHEBI:57540"/>
        <dbReference type="ChEBI" id="CHEBI:57945"/>
        <dbReference type="EC" id="1.1.1.85"/>
    </reaction>
</comment>
<comment type="similarity">
    <text evidence="4 13">Belongs to the isocitrate and isopropylmalate dehydrogenases family. LeuB type 1 subfamily.</text>
</comment>
<feature type="site" description="Important for catalysis" evidence="13">
    <location>
        <position position="196"/>
    </location>
</feature>
<evidence type="ECO:0000256" key="7">
    <source>
        <dbReference type="ARBA" id="ARBA00022605"/>
    </source>
</evidence>
<evidence type="ECO:0000256" key="4">
    <source>
        <dbReference type="ARBA" id="ARBA00008319"/>
    </source>
</evidence>
<evidence type="ECO:0000256" key="9">
    <source>
        <dbReference type="ARBA" id="ARBA00022842"/>
    </source>
</evidence>
<keyword evidence="13" id="KW-0464">Manganese</keyword>
<dbReference type="SUPFAM" id="SSF53659">
    <property type="entry name" value="Isocitrate/Isopropylmalate dehydrogenase-like"/>
    <property type="match status" value="1"/>
</dbReference>
<evidence type="ECO:0000256" key="12">
    <source>
        <dbReference type="ARBA" id="ARBA00023304"/>
    </source>
</evidence>
<evidence type="ECO:0000313" key="16">
    <source>
        <dbReference type="EMBL" id="CAH0541455.1"/>
    </source>
</evidence>
<comment type="subcellular location">
    <subcellularLocation>
        <location evidence="13">Cytoplasm</location>
    </subcellularLocation>
</comment>
<keyword evidence="8 13" id="KW-0479">Metal-binding</keyword>
<evidence type="ECO:0000313" key="17">
    <source>
        <dbReference type="Proteomes" id="UP000838748"/>
    </source>
</evidence>
<comment type="pathway">
    <text evidence="3 13 14">Amino-acid biosynthesis; L-leucine biosynthesis; L-leucine from 3-methyl-2-oxobutanoate: step 3/4.</text>
</comment>
<evidence type="ECO:0000256" key="3">
    <source>
        <dbReference type="ARBA" id="ARBA00004762"/>
    </source>
</evidence>
<evidence type="ECO:0000256" key="10">
    <source>
        <dbReference type="ARBA" id="ARBA00023002"/>
    </source>
</evidence>
<dbReference type="Pfam" id="PF00180">
    <property type="entry name" value="Iso_dh"/>
    <property type="match status" value="1"/>
</dbReference>
<evidence type="ECO:0000256" key="2">
    <source>
        <dbReference type="ARBA" id="ARBA00001936"/>
    </source>
</evidence>
<dbReference type="EC" id="1.1.1.85" evidence="13"/>
<dbReference type="SMART" id="SM01329">
    <property type="entry name" value="Iso_dh"/>
    <property type="match status" value="1"/>
</dbReference>
<name>A0ABN8E790_9VIBR</name>
<feature type="binding site" evidence="13">
    <location>
        <position position="110"/>
    </location>
    <ligand>
        <name>substrate</name>
    </ligand>
</feature>
<dbReference type="InterPro" id="IPR024084">
    <property type="entry name" value="IsoPropMal-DH-like_dom"/>
</dbReference>
<keyword evidence="11 13" id="KW-0520">NAD</keyword>
<dbReference type="GO" id="GO:0003862">
    <property type="term" value="F:3-isopropylmalate dehydrogenase activity"/>
    <property type="evidence" value="ECO:0007669"/>
    <property type="project" value="UniProtKB-EC"/>
</dbReference>
<evidence type="ECO:0000259" key="15">
    <source>
        <dbReference type="SMART" id="SM01329"/>
    </source>
</evidence>
<evidence type="ECO:0000256" key="8">
    <source>
        <dbReference type="ARBA" id="ARBA00022723"/>
    </source>
</evidence>
<feature type="binding site" evidence="13">
    <location>
        <position position="256"/>
    </location>
    <ligand>
        <name>Mg(2+)</name>
        <dbReference type="ChEBI" id="CHEBI:18420"/>
    </ligand>
</feature>
<feature type="binding site" evidence="13">
    <location>
        <position position="228"/>
    </location>
    <ligand>
        <name>Mg(2+)</name>
        <dbReference type="ChEBI" id="CHEBI:18420"/>
    </ligand>
</feature>
<sequence>MTNKTHNIAVLSGDGIGPEVMEQALKVLKAVEAKHNIAFNYEHHDVGGIAIDNHGTPLPDSTLTACEESDAILFGSVGGPKWQDLPPDNQPERGALLPLRKHFQLFCNLRPAQIHTGLESFSPLRADISDRGFDIVVVRELTGGIYFGQPKGREGEGENEKAFDTEIYHRFEIERIAKIAFDSARLRNKKVCSIDKANVLRSSILWREVVEEVAKDYPDVELSHMYIDNATMQLIKDPSQFDVMLCSNIFGDIISDECAMITGSMGMLPSASLNESKFGLYEPAGGSAPDIAGQNIANPVAQILSAALMLRYSLGEETAAQDIENAVSRALSAGELTADLSGDKPALSTSEMGDKIAQYITQA</sequence>
<gene>
    <name evidence="13 16" type="primary">leuB</name>
    <name evidence="16" type="ORF">VMF7928_03568</name>
</gene>
<evidence type="ECO:0000256" key="5">
    <source>
        <dbReference type="ARBA" id="ARBA00011738"/>
    </source>
</evidence>
<dbReference type="Proteomes" id="UP000838748">
    <property type="component" value="Unassembled WGS sequence"/>
</dbReference>
<comment type="cofactor">
    <cofactor evidence="13 14">
        <name>Mg(2+)</name>
        <dbReference type="ChEBI" id="CHEBI:18420"/>
    </cofactor>
    <cofactor evidence="13 14">
        <name>Mn(2+)</name>
        <dbReference type="ChEBI" id="CHEBI:29035"/>
    </cofactor>
    <text evidence="13 14">Binds 1 Mg(2+) or Mn(2+) ion per subunit.</text>
</comment>
<keyword evidence="10 13" id="KW-0560">Oxidoreductase</keyword>
<comment type="caution">
    <text evidence="16">The sequence shown here is derived from an EMBL/GenBank/DDBJ whole genome shotgun (WGS) entry which is preliminary data.</text>
</comment>
<comment type="function">
    <text evidence="13 14">Catalyzes the oxidation of 3-carboxy-2-hydroxy-4-methylpentanoate (3-isopropylmalate) to 3-carboxy-4-methyl-2-oxopentanoate. The product decarboxylates to 4-methyl-2 oxopentanoate.</text>
</comment>
<dbReference type="HAMAP" id="MF_01033">
    <property type="entry name" value="LeuB_type1"/>
    <property type="match status" value="1"/>
</dbReference>
<dbReference type="EMBL" id="CAKLDM010000002">
    <property type="protein sequence ID" value="CAH0541455.1"/>
    <property type="molecule type" value="Genomic_DNA"/>
</dbReference>
<evidence type="ECO:0000256" key="11">
    <source>
        <dbReference type="ARBA" id="ARBA00023027"/>
    </source>
</evidence>